<dbReference type="GO" id="GO:0005524">
    <property type="term" value="F:ATP binding"/>
    <property type="evidence" value="ECO:0007669"/>
    <property type="project" value="UniProtKB-UniRule"/>
</dbReference>
<dbReference type="Proteomes" id="UP000554482">
    <property type="component" value="Unassembled WGS sequence"/>
</dbReference>
<dbReference type="InterPro" id="IPR000719">
    <property type="entry name" value="Prot_kinase_dom"/>
</dbReference>
<keyword evidence="4 5" id="KW-0067">ATP-binding</keyword>
<gene>
    <name evidence="10" type="ORF">FRX31_006616</name>
</gene>
<feature type="chain" id="PRO_5029642963" evidence="8">
    <location>
        <begin position="28"/>
        <end position="592"/>
    </location>
</feature>
<keyword evidence="2 5" id="KW-0547">Nucleotide-binding</keyword>
<evidence type="ECO:0000256" key="1">
    <source>
        <dbReference type="ARBA" id="ARBA00022679"/>
    </source>
</evidence>
<evidence type="ECO:0000256" key="2">
    <source>
        <dbReference type="ARBA" id="ARBA00022741"/>
    </source>
</evidence>
<dbReference type="Gene3D" id="1.10.510.10">
    <property type="entry name" value="Transferase(Phosphotransferase) domain 1"/>
    <property type="match status" value="2"/>
</dbReference>
<keyword evidence="7" id="KW-1133">Transmembrane helix</keyword>
<dbReference type="Pfam" id="PF19160">
    <property type="entry name" value="SPARK"/>
    <property type="match status" value="1"/>
</dbReference>
<accession>A0A7J6X245</accession>
<dbReference type="AlphaFoldDB" id="A0A7J6X245"/>
<evidence type="ECO:0000313" key="10">
    <source>
        <dbReference type="EMBL" id="KAF5203806.1"/>
    </source>
</evidence>
<feature type="binding site" evidence="5">
    <location>
        <position position="330"/>
    </location>
    <ligand>
        <name>ATP</name>
        <dbReference type="ChEBI" id="CHEBI:30616"/>
    </ligand>
</feature>
<dbReference type="SMART" id="SM00220">
    <property type="entry name" value="S_TKc"/>
    <property type="match status" value="1"/>
</dbReference>
<dbReference type="EMBL" id="JABWDY010006244">
    <property type="protein sequence ID" value="KAF5203806.1"/>
    <property type="molecule type" value="Genomic_DNA"/>
</dbReference>
<dbReference type="PROSITE" id="PS50011">
    <property type="entry name" value="PROTEIN_KINASE_DOM"/>
    <property type="match status" value="1"/>
</dbReference>
<name>A0A7J6X245_THATH</name>
<proteinExistence type="predicted"/>
<dbReference type="InterPro" id="IPR008271">
    <property type="entry name" value="Ser/Thr_kinase_AS"/>
</dbReference>
<evidence type="ECO:0000313" key="11">
    <source>
        <dbReference type="Proteomes" id="UP000554482"/>
    </source>
</evidence>
<dbReference type="InterPro" id="IPR043891">
    <property type="entry name" value="SPARK"/>
</dbReference>
<evidence type="ECO:0000256" key="5">
    <source>
        <dbReference type="PROSITE-ProRule" id="PRU10141"/>
    </source>
</evidence>
<feature type="transmembrane region" description="Helical" evidence="7">
    <location>
        <begin position="232"/>
        <end position="255"/>
    </location>
</feature>
<dbReference type="PANTHER" id="PTHR47989:SF62">
    <property type="entry name" value="OS05G0423500 PROTEIN"/>
    <property type="match status" value="1"/>
</dbReference>
<evidence type="ECO:0000256" key="8">
    <source>
        <dbReference type="SAM" id="SignalP"/>
    </source>
</evidence>
<evidence type="ECO:0000256" key="6">
    <source>
        <dbReference type="SAM" id="MobiDB-lite"/>
    </source>
</evidence>
<evidence type="ECO:0000256" key="7">
    <source>
        <dbReference type="SAM" id="Phobius"/>
    </source>
</evidence>
<comment type="caution">
    <text evidence="10">The sequence shown here is derived from an EMBL/GenBank/DDBJ whole genome shotgun (WGS) entry which is preliminary data.</text>
</comment>
<dbReference type="SUPFAM" id="SSF56112">
    <property type="entry name" value="Protein kinase-like (PK-like)"/>
    <property type="match status" value="1"/>
</dbReference>
<evidence type="ECO:0000256" key="4">
    <source>
        <dbReference type="ARBA" id="ARBA00022840"/>
    </source>
</evidence>
<evidence type="ECO:0000259" key="9">
    <source>
        <dbReference type="PROSITE" id="PS50011"/>
    </source>
</evidence>
<keyword evidence="1" id="KW-0808">Transferase</keyword>
<keyword evidence="3 10" id="KW-0418">Kinase</keyword>
<sequence>MSSFFISFIFFSFVLWFSTFTSLLVNGHEIHFRRLADTPCPLNFNILRKFLQKTKRSDLTGNRNCQYVVQGLRLVESEYLKTSNFFLPPLNASESCWNSYQTLLNEFRPKIDIRSNCGFQTSWISEGCMNITSRSDFEKLVPESSLEDIRKSCNQSLENNSPCATCTTSLSRLQANYLHGPDVGNLTECSAYPFIYAAALNQFGPTDDGTALCLFAFDLSVPNSSGKKKKTVILGVLVGLGVCLIGAFVGLWFLWRRRKKREKWGRRLEKETSLVSGLDSMSASTSLVRFTFEEIKQATRNFSRDNIIGMGGYGNVFKGILRDGSEVAMKRFKNCSVAGDASFTHEVEVIASVRHVNLVALKGYCTATTQYEGHQRIIVCDLMRNGSLHDHLFGSTKEKLRWPVRQKIALGTARGLAYLHYGAQPTIIHRDIKASNILLDENFEAKLTERSDVYSFGVVLLELLSGKKALLAVNENKNSLVTDWAWSLVKKGRALDVIEEEMPELGTPEIMEKYVMVAVLSSHPQLYARPTMDQIVKILETDLPVPSIPERALSIVADLDDIERSISNSGSGNLSSSSGYQAFTVESDRPRE</sequence>
<reference evidence="10 11" key="1">
    <citation type="submission" date="2020-06" db="EMBL/GenBank/DDBJ databases">
        <title>Transcriptomic and genomic resources for Thalictrum thalictroides and T. hernandezii: Facilitating candidate gene discovery in an emerging model plant lineage.</title>
        <authorList>
            <person name="Arias T."/>
            <person name="Riano-Pachon D.M."/>
            <person name="Di Stilio V.S."/>
        </authorList>
    </citation>
    <scope>NUCLEOTIDE SEQUENCE [LARGE SCALE GENOMIC DNA]</scope>
    <source>
        <strain evidence="11">cv. WT478/WT964</strain>
        <tissue evidence="10">Leaves</tissue>
    </source>
</reference>
<dbReference type="PROSITE" id="PS00108">
    <property type="entry name" value="PROTEIN_KINASE_ST"/>
    <property type="match status" value="1"/>
</dbReference>
<dbReference type="FunFam" id="3.30.200.20:FF:000390">
    <property type="entry name" value="probable LRR receptor-like serine/threonine-protein kinase RKF3"/>
    <property type="match status" value="1"/>
</dbReference>
<dbReference type="Gene3D" id="3.30.200.20">
    <property type="entry name" value="Phosphorylase Kinase, domain 1"/>
    <property type="match status" value="1"/>
</dbReference>
<evidence type="ECO:0000256" key="3">
    <source>
        <dbReference type="ARBA" id="ARBA00022777"/>
    </source>
</evidence>
<dbReference type="InterPro" id="IPR017441">
    <property type="entry name" value="Protein_kinase_ATP_BS"/>
</dbReference>
<dbReference type="InterPro" id="IPR011009">
    <property type="entry name" value="Kinase-like_dom_sf"/>
</dbReference>
<dbReference type="PANTHER" id="PTHR47989">
    <property type="entry name" value="OS01G0750732 PROTEIN"/>
    <property type="match status" value="1"/>
</dbReference>
<dbReference type="PROSITE" id="PS00107">
    <property type="entry name" value="PROTEIN_KINASE_ATP"/>
    <property type="match status" value="1"/>
</dbReference>
<keyword evidence="11" id="KW-1185">Reference proteome</keyword>
<feature type="domain" description="Protein kinase" evidence="9">
    <location>
        <begin position="302"/>
        <end position="592"/>
    </location>
</feature>
<feature type="signal peptide" evidence="8">
    <location>
        <begin position="1"/>
        <end position="27"/>
    </location>
</feature>
<dbReference type="GO" id="GO:0004672">
    <property type="term" value="F:protein kinase activity"/>
    <property type="evidence" value="ECO:0007669"/>
    <property type="project" value="InterPro"/>
</dbReference>
<organism evidence="10 11">
    <name type="scientific">Thalictrum thalictroides</name>
    <name type="common">Rue-anemone</name>
    <name type="synonym">Anemone thalictroides</name>
    <dbReference type="NCBI Taxonomy" id="46969"/>
    <lineage>
        <taxon>Eukaryota</taxon>
        <taxon>Viridiplantae</taxon>
        <taxon>Streptophyta</taxon>
        <taxon>Embryophyta</taxon>
        <taxon>Tracheophyta</taxon>
        <taxon>Spermatophyta</taxon>
        <taxon>Magnoliopsida</taxon>
        <taxon>Ranunculales</taxon>
        <taxon>Ranunculaceae</taxon>
        <taxon>Thalictroideae</taxon>
        <taxon>Thalictrum</taxon>
    </lineage>
</organism>
<feature type="compositionally biased region" description="Low complexity" evidence="6">
    <location>
        <begin position="567"/>
        <end position="579"/>
    </location>
</feature>
<protein>
    <submittedName>
        <fullName evidence="10">Kinase protein</fullName>
    </submittedName>
</protein>
<keyword evidence="7" id="KW-0812">Transmembrane</keyword>
<keyword evidence="8" id="KW-0732">Signal</keyword>
<dbReference type="OrthoDB" id="780646at2759"/>
<feature type="region of interest" description="Disordered" evidence="6">
    <location>
        <begin position="567"/>
        <end position="592"/>
    </location>
</feature>
<dbReference type="Pfam" id="PF00069">
    <property type="entry name" value="Pkinase"/>
    <property type="match status" value="1"/>
</dbReference>
<keyword evidence="7" id="KW-0472">Membrane</keyword>